<evidence type="ECO:0000256" key="5">
    <source>
        <dbReference type="ARBA" id="ARBA00023014"/>
    </source>
</evidence>
<dbReference type="SUPFAM" id="SSF52016">
    <property type="entry name" value="LeuD/IlvD-like"/>
    <property type="match status" value="1"/>
</dbReference>
<dbReference type="GO" id="GO:0046872">
    <property type="term" value="F:metal ion binding"/>
    <property type="evidence" value="ECO:0007669"/>
    <property type="project" value="UniProtKB-KW"/>
</dbReference>
<dbReference type="Pfam" id="PF24877">
    <property type="entry name" value="ILV_EDD_C"/>
    <property type="match status" value="1"/>
</dbReference>
<keyword evidence="4" id="KW-0408">Iron</keyword>
<keyword evidence="11" id="KW-1185">Reference proteome</keyword>
<feature type="domain" description="Dihydroxy-acid/6-phosphogluconate dehydratase C-terminal" evidence="9">
    <location>
        <begin position="360"/>
        <end position="552"/>
    </location>
</feature>
<organism evidence="10 11">
    <name type="scientific">Sporomusa termitida</name>
    <dbReference type="NCBI Taxonomy" id="2377"/>
    <lineage>
        <taxon>Bacteria</taxon>
        <taxon>Bacillati</taxon>
        <taxon>Bacillota</taxon>
        <taxon>Negativicutes</taxon>
        <taxon>Selenomonadales</taxon>
        <taxon>Sporomusaceae</taxon>
        <taxon>Sporomusa</taxon>
    </lineage>
</organism>
<sequence>MYRSDFEPGTTRWAVRRAQWRAMSITDDDMKKPKIAVINTSSTLSSCFIHVNKVSEAVQNAIRMAGGLPFEVRTVAPSDFVTSAGKKARYLMPTRDLIVNEIECMVEGAVLDGMVCLSSCDKTTPAHIMAAVRLNVPTLVLTCGYQVGGYCSSGQFVDIDDVYEAVGALQAGTISLEDLTDMTEAAIQTPGVCAGLGTANSMHIVAEALGISLAGNSPVKAESRKLYDYARKVGERIVELINQNICPRDIVTEKAIENAIMVVQAVGGSVNTVRHLSAIATEAELDIDVVKMYENLASKIPLLTAVRPNGPYRTEDLEAAGGTRAVMKRLEDKLNKEILTVNGTTVAENIDDAKINDDRVIKTVKDPQSKRPGVAIFRGNIAPDGCIVKLSAVPQGIDRFEGPANIFDGEDEAIEAIGKGEIKKGDVIILRNMGPIGGPGTVFACSFVAAMNGAGLAPYVAVVTDGELSGLNRGIVVGQMMPEAAAGGPLAIVKQGETITIDMEARTIHAHIANAEIDERLSRWTPPAKPHLKAGTYLAQYCELVQPIAQGAVLGKRDFRKK</sequence>
<dbReference type="PANTHER" id="PTHR43661:SF3">
    <property type="entry name" value="D-XYLONATE DEHYDRATASE YAGF-RELATED"/>
    <property type="match status" value="1"/>
</dbReference>
<dbReference type="SUPFAM" id="SSF143975">
    <property type="entry name" value="IlvD/EDD N-terminal domain-like"/>
    <property type="match status" value="1"/>
</dbReference>
<dbReference type="GO" id="GO:0009082">
    <property type="term" value="P:branched-chain amino acid biosynthetic process"/>
    <property type="evidence" value="ECO:0007669"/>
    <property type="project" value="UniProtKB-KW"/>
</dbReference>
<keyword evidence="7" id="KW-0100">Branched-chain amino acid biosynthesis</keyword>
<protein>
    <submittedName>
        <fullName evidence="10">Dihydroxy-acid dehydratase</fullName>
        <ecNumber evidence="10">4.2.1.9</ecNumber>
    </submittedName>
</protein>
<dbReference type="GO" id="GO:0004160">
    <property type="term" value="F:dihydroxy-acid dehydratase activity"/>
    <property type="evidence" value="ECO:0007669"/>
    <property type="project" value="UniProtKB-EC"/>
</dbReference>
<dbReference type="GO" id="GO:0005829">
    <property type="term" value="C:cytosol"/>
    <property type="evidence" value="ECO:0007669"/>
    <property type="project" value="TreeGrafter"/>
</dbReference>
<evidence type="ECO:0000256" key="2">
    <source>
        <dbReference type="ARBA" id="ARBA00022714"/>
    </source>
</evidence>
<name>A0A517DV59_9FIRM</name>
<dbReference type="PANTHER" id="PTHR43661">
    <property type="entry name" value="D-XYLONATE DEHYDRATASE"/>
    <property type="match status" value="1"/>
</dbReference>
<dbReference type="EC" id="4.2.1.9" evidence="10"/>
<evidence type="ECO:0000256" key="6">
    <source>
        <dbReference type="ARBA" id="ARBA00023239"/>
    </source>
</evidence>
<evidence type="ECO:0000259" key="8">
    <source>
        <dbReference type="Pfam" id="PF00920"/>
    </source>
</evidence>
<dbReference type="Proteomes" id="UP000320776">
    <property type="component" value="Chromosome"/>
</dbReference>
<comment type="similarity">
    <text evidence="1">Belongs to the IlvD/Edd family.</text>
</comment>
<gene>
    <name evidence="10" type="primary">ilvD_5</name>
    <name evidence="10" type="ORF">SPTER_26140</name>
</gene>
<dbReference type="InterPro" id="IPR020558">
    <property type="entry name" value="DiOHA_6PGluconate_deHydtase_CS"/>
</dbReference>
<evidence type="ECO:0000256" key="4">
    <source>
        <dbReference type="ARBA" id="ARBA00023004"/>
    </source>
</evidence>
<dbReference type="AlphaFoldDB" id="A0A517DV59"/>
<dbReference type="OrthoDB" id="9807077at2"/>
<dbReference type="FunFam" id="3.50.30.80:FF:000001">
    <property type="entry name" value="Dihydroxy-acid dehydratase"/>
    <property type="match status" value="1"/>
</dbReference>
<dbReference type="InterPro" id="IPR000581">
    <property type="entry name" value="ILV_EDD_N"/>
</dbReference>
<dbReference type="Pfam" id="PF00920">
    <property type="entry name" value="ILVD_EDD_N"/>
    <property type="match status" value="1"/>
</dbReference>
<evidence type="ECO:0000313" key="11">
    <source>
        <dbReference type="Proteomes" id="UP000320776"/>
    </source>
</evidence>
<dbReference type="GO" id="GO:0051537">
    <property type="term" value="F:2 iron, 2 sulfur cluster binding"/>
    <property type="evidence" value="ECO:0007669"/>
    <property type="project" value="UniProtKB-KW"/>
</dbReference>
<keyword evidence="2" id="KW-0001">2Fe-2S</keyword>
<dbReference type="KEGG" id="sted:SPTER_26140"/>
<dbReference type="EMBL" id="CP036259">
    <property type="protein sequence ID" value="QDR81240.1"/>
    <property type="molecule type" value="Genomic_DNA"/>
</dbReference>
<evidence type="ECO:0000256" key="3">
    <source>
        <dbReference type="ARBA" id="ARBA00022723"/>
    </source>
</evidence>
<keyword evidence="7" id="KW-0028">Amino-acid biosynthesis</keyword>
<keyword evidence="6 10" id="KW-0456">Lyase</keyword>
<feature type="domain" description="Dihydroxy-acid/6-phosphogluconate dehydratase N-terminal" evidence="8">
    <location>
        <begin position="32"/>
        <end position="349"/>
    </location>
</feature>
<evidence type="ECO:0000259" key="9">
    <source>
        <dbReference type="Pfam" id="PF24877"/>
    </source>
</evidence>
<evidence type="ECO:0000256" key="7">
    <source>
        <dbReference type="ARBA" id="ARBA00023304"/>
    </source>
</evidence>
<reference evidence="10 11" key="1">
    <citation type="submission" date="2019-02" db="EMBL/GenBank/DDBJ databases">
        <title>Closed genome of Sporomusa termitida DSM 4440.</title>
        <authorList>
            <person name="Poehlein A."/>
            <person name="Daniel R."/>
        </authorList>
    </citation>
    <scope>NUCLEOTIDE SEQUENCE [LARGE SCALE GENOMIC DNA]</scope>
    <source>
        <strain evidence="10 11">DSM 4440</strain>
    </source>
</reference>
<keyword evidence="5" id="KW-0411">Iron-sulfur</keyword>
<dbReference type="InterPro" id="IPR056740">
    <property type="entry name" value="ILV_EDD_C"/>
</dbReference>
<dbReference type="InterPro" id="IPR042096">
    <property type="entry name" value="Dihydro-acid_dehy_C"/>
</dbReference>
<dbReference type="Gene3D" id="3.50.30.80">
    <property type="entry name" value="IlvD/EDD C-terminal domain-like"/>
    <property type="match status" value="1"/>
</dbReference>
<dbReference type="PROSITE" id="PS00886">
    <property type="entry name" value="ILVD_EDD_1"/>
    <property type="match status" value="1"/>
</dbReference>
<proteinExistence type="inferred from homology"/>
<dbReference type="InterPro" id="IPR037237">
    <property type="entry name" value="IlvD/EDD_N"/>
</dbReference>
<evidence type="ECO:0000256" key="1">
    <source>
        <dbReference type="ARBA" id="ARBA00006486"/>
    </source>
</evidence>
<evidence type="ECO:0000313" key="10">
    <source>
        <dbReference type="EMBL" id="QDR81240.1"/>
    </source>
</evidence>
<keyword evidence="3" id="KW-0479">Metal-binding</keyword>
<accession>A0A517DV59</accession>
<dbReference type="RefSeq" id="WP_144350762.1">
    <property type="nucleotide sequence ID" value="NZ_CP036259.1"/>
</dbReference>